<comment type="caution">
    <text evidence="3">The sequence shown here is derived from an EMBL/GenBank/DDBJ whole genome shotgun (WGS) entry which is preliminary data.</text>
</comment>
<feature type="domain" description="CAAX prenyl protease 2/Lysostaphin resistance protein A-like" evidence="2">
    <location>
        <begin position="173"/>
        <end position="262"/>
    </location>
</feature>
<evidence type="ECO:0000313" key="4">
    <source>
        <dbReference type="Proteomes" id="UP000305202"/>
    </source>
</evidence>
<feature type="transmembrane region" description="Helical" evidence="1">
    <location>
        <begin position="69"/>
        <end position="90"/>
    </location>
</feature>
<evidence type="ECO:0000256" key="1">
    <source>
        <dbReference type="SAM" id="Phobius"/>
    </source>
</evidence>
<dbReference type="Pfam" id="PF02517">
    <property type="entry name" value="Rce1-like"/>
    <property type="match status" value="1"/>
</dbReference>
<evidence type="ECO:0000313" key="3">
    <source>
        <dbReference type="EMBL" id="TKI02953.1"/>
    </source>
</evidence>
<feature type="transmembrane region" description="Helical" evidence="1">
    <location>
        <begin position="216"/>
        <end position="244"/>
    </location>
</feature>
<proteinExistence type="predicted"/>
<keyword evidence="1" id="KW-1133">Transmembrane helix</keyword>
<keyword evidence="3" id="KW-0482">Metalloprotease</keyword>
<feature type="transmembrane region" description="Helical" evidence="1">
    <location>
        <begin position="110"/>
        <end position="131"/>
    </location>
</feature>
<protein>
    <submittedName>
        <fullName evidence="3">CPBP family intramembrane metalloprotease</fullName>
    </submittedName>
</protein>
<keyword evidence="3" id="KW-0378">Hydrolase</keyword>
<gene>
    <name evidence="3" type="ORF">FCN80_23360</name>
</gene>
<sequence>MTWILLAAALLCGFLPGRGRAAAAPLLIMSLALAVYHHFLAPAGVAVLAVIALVMAARRRYRHHRVGAAACELFLLLCCLGLFMHLLPGFHNPRIINDVRLGPASAPFTLYLNLDKALTPVMLLACLPNLVSRAVSPVPRYYWAGLILAIPALLGLATVLGGLRPEAHWPSGLGWFALSNLFFVALPEEALFRGYLLQRFWDATGSRATALAASSLLFGLAHVAGGGMLVFFSALAGVLYGLVWLWSGKLWLAALFHFLLNLTHLLFFTYPFYQPAG</sequence>
<accession>A0ABY2SEU5</accession>
<feature type="transmembrane region" description="Helical" evidence="1">
    <location>
        <begin position="175"/>
        <end position="196"/>
    </location>
</feature>
<keyword evidence="1" id="KW-0472">Membrane</keyword>
<dbReference type="GO" id="GO:0008237">
    <property type="term" value="F:metallopeptidase activity"/>
    <property type="evidence" value="ECO:0007669"/>
    <property type="project" value="UniProtKB-KW"/>
</dbReference>
<dbReference type="EMBL" id="SZPQ01000056">
    <property type="protein sequence ID" value="TKI02953.1"/>
    <property type="molecule type" value="Genomic_DNA"/>
</dbReference>
<dbReference type="InterPro" id="IPR003675">
    <property type="entry name" value="Rce1/LyrA-like_dom"/>
</dbReference>
<dbReference type="RefSeq" id="WP_136992730.1">
    <property type="nucleotide sequence ID" value="NZ_SZPQ01000056.1"/>
</dbReference>
<feature type="transmembrane region" description="Helical" evidence="1">
    <location>
        <begin position="39"/>
        <end position="57"/>
    </location>
</feature>
<keyword evidence="4" id="KW-1185">Reference proteome</keyword>
<keyword evidence="1" id="KW-0812">Transmembrane</keyword>
<keyword evidence="3" id="KW-0645">Protease</keyword>
<feature type="transmembrane region" description="Helical" evidence="1">
    <location>
        <begin position="250"/>
        <end position="273"/>
    </location>
</feature>
<evidence type="ECO:0000259" key="2">
    <source>
        <dbReference type="Pfam" id="PF02517"/>
    </source>
</evidence>
<feature type="transmembrane region" description="Helical" evidence="1">
    <location>
        <begin position="143"/>
        <end position="163"/>
    </location>
</feature>
<reference evidence="3 4" key="1">
    <citation type="submission" date="2019-04" db="EMBL/GenBank/DDBJ databases">
        <authorList>
            <person name="Li M."/>
            <person name="Gao C."/>
        </authorList>
    </citation>
    <scope>NUCLEOTIDE SEQUENCE [LARGE SCALE GENOMIC DNA]</scope>
    <source>
        <strain evidence="3 4">BGMRC 2031</strain>
    </source>
</reference>
<dbReference type="Proteomes" id="UP000305202">
    <property type="component" value="Unassembled WGS sequence"/>
</dbReference>
<organism evidence="3 4">
    <name type="scientific">Martelella alba</name>
    <dbReference type="NCBI Taxonomy" id="2590451"/>
    <lineage>
        <taxon>Bacteria</taxon>
        <taxon>Pseudomonadati</taxon>
        <taxon>Pseudomonadota</taxon>
        <taxon>Alphaproteobacteria</taxon>
        <taxon>Hyphomicrobiales</taxon>
        <taxon>Aurantimonadaceae</taxon>
        <taxon>Martelella</taxon>
    </lineage>
</organism>
<name>A0ABY2SEU5_9HYPH</name>